<dbReference type="SMART" id="SM00855">
    <property type="entry name" value="PGAM"/>
    <property type="match status" value="1"/>
</dbReference>
<evidence type="ECO:0000256" key="1">
    <source>
        <dbReference type="ARBA" id="ARBA00000380"/>
    </source>
</evidence>
<dbReference type="OrthoDB" id="354304at2759"/>
<feature type="transmembrane region" description="Helical" evidence="9">
    <location>
        <begin position="387"/>
        <end position="404"/>
    </location>
</feature>
<dbReference type="PANTHER" id="PTHR11931">
    <property type="entry name" value="PHOSPHOGLYCERATE MUTASE"/>
    <property type="match status" value="1"/>
</dbReference>
<dbReference type="GO" id="GO:0022857">
    <property type="term" value="F:transmembrane transporter activity"/>
    <property type="evidence" value="ECO:0007669"/>
    <property type="project" value="InterPro"/>
</dbReference>
<dbReference type="InterPro" id="IPR013078">
    <property type="entry name" value="His_Pase_superF_clade-1"/>
</dbReference>
<dbReference type="GO" id="GO:0006096">
    <property type="term" value="P:glycolytic process"/>
    <property type="evidence" value="ECO:0007669"/>
    <property type="project" value="UniProtKB-KW"/>
</dbReference>
<feature type="binding site" evidence="7">
    <location>
        <position position="99"/>
    </location>
    <ligand>
        <name>substrate</name>
    </ligand>
</feature>
<evidence type="ECO:0000256" key="3">
    <source>
        <dbReference type="ARBA" id="ARBA00012028"/>
    </source>
</evidence>
<accession>A0A177AZF7</accession>
<evidence type="ECO:0000256" key="8">
    <source>
        <dbReference type="PIRSR" id="PIRSR613078-3"/>
    </source>
</evidence>
<sequence>MVHIVVFVRHGDSEWNSQNKFCGWFDADLSTIGVQEAKLAGKLLHEKGYKFDLIFTSLLKRAIKTTFLIQEEMDNHHVDVVRNWKLNERMYGGLTGLNKSETAKKYGEEKVMIWRRSYDTRPPDVEVDSEYYPLNDEKYKNLDKSDIPRAECLKDTLIRALPYWENEIVPEIKKNKRVLVSAHGNSIRALIKEFDDISDDKITSLNIPTGVPLVYEFDNNMKKIKSYYLITGDELQQRIDKIYFTCFYRYAITHASRKALSGTKPELLQVWTNYDTDNIYDMQSLYTSEEEVQNFFGYLDMSFCLAYALGMYFFGFIGNKYNPVNIIAIGSICSGIYTIFFGYIAYTIKIDWPGYFIILWLLNGFFQASIFPNMVAIVSNWFDKDKAGIVFGIWSANAAIGNILGELLAYLAKLIGFSYLYLICGILMISIGIQYKFGLVLSPLSVFEGLHSQYTFKLMDENETLNNYSFAPDNETEILNESSMSNRLNTIENTVIINSNRRKKNCGILSIFIDVILKPQVLPYTITYSLSK</sequence>
<dbReference type="InterPro" id="IPR029033">
    <property type="entry name" value="His_PPase_superfam"/>
</dbReference>
<dbReference type="FunFam" id="3.40.50.1240:FF:000003">
    <property type="entry name" value="2,3-bisphosphoglycerate-dependent phosphoglycerate mutase"/>
    <property type="match status" value="1"/>
</dbReference>
<dbReference type="Pfam" id="PF07690">
    <property type="entry name" value="MFS_1"/>
    <property type="match status" value="1"/>
</dbReference>
<feature type="site" description="Transition state stabilizer" evidence="8">
    <location>
        <position position="183"/>
    </location>
</feature>
<feature type="non-terminal residue" evidence="10">
    <location>
        <position position="532"/>
    </location>
</feature>
<feature type="transmembrane region" description="Helical" evidence="9">
    <location>
        <begin position="352"/>
        <end position="375"/>
    </location>
</feature>
<proteinExistence type="inferred from homology"/>
<dbReference type="InterPro" id="IPR036259">
    <property type="entry name" value="MFS_trans_sf"/>
</dbReference>
<feature type="binding site" evidence="7">
    <location>
        <position position="61"/>
    </location>
    <ligand>
        <name>substrate</name>
    </ligand>
</feature>
<dbReference type="GO" id="GO:0004619">
    <property type="term" value="F:phosphoglycerate mutase activity"/>
    <property type="evidence" value="ECO:0007669"/>
    <property type="project" value="UniProtKB-EC"/>
</dbReference>
<feature type="binding site" evidence="7">
    <location>
        <begin position="184"/>
        <end position="185"/>
    </location>
    <ligand>
        <name>substrate</name>
    </ligand>
</feature>
<feature type="binding site" evidence="7">
    <location>
        <begin position="9"/>
        <end position="16"/>
    </location>
    <ligand>
        <name>substrate</name>
    </ligand>
</feature>
<feature type="transmembrane region" description="Helical" evidence="9">
    <location>
        <begin position="326"/>
        <end position="346"/>
    </location>
</feature>
<dbReference type="Gene3D" id="1.20.1250.20">
    <property type="entry name" value="MFS general substrate transporter like domains"/>
    <property type="match status" value="1"/>
</dbReference>
<evidence type="ECO:0000313" key="11">
    <source>
        <dbReference type="Proteomes" id="UP000078046"/>
    </source>
</evidence>
<feature type="active site" description="Tele-phosphohistidine intermediate" evidence="6">
    <location>
        <position position="10"/>
    </location>
</feature>
<evidence type="ECO:0000256" key="4">
    <source>
        <dbReference type="ARBA" id="ARBA00023152"/>
    </source>
</evidence>
<comment type="similarity">
    <text evidence="2">Belongs to the phosphoglycerate mutase family. BPG-dependent PGAM subfamily.</text>
</comment>
<evidence type="ECO:0000256" key="5">
    <source>
        <dbReference type="ARBA" id="ARBA00023235"/>
    </source>
</evidence>
<dbReference type="SUPFAM" id="SSF53254">
    <property type="entry name" value="Phosphoglycerate mutase-like"/>
    <property type="match status" value="1"/>
</dbReference>
<dbReference type="AlphaFoldDB" id="A0A177AZF7"/>
<feature type="active site" description="Proton donor/acceptor" evidence="6">
    <location>
        <position position="88"/>
    </location>
</feature>
<dbReference type="NCBIfam" id="TIGR01258">
    <property type="entry name" value="pgm_1"/>
    <property type="match status" value="1"/>
</dbReference>
<dbReference type="InterPro" id="IPR005952">
    <property type="entry name" value="Phosphogly_mut1"/>
</dbReference>
<keyword evidence="5" id="KW-0413">Isomerase</keyword>
<feature type="transmembrane region" description="Helical" evidence="9">
    <location>
        <begin position="295"/>
        <end position="314"/>
    </location>
</feature>
<evidence type="ECO:0000313" key="10">
    <source>
        <dbReference type="EMBL" id="OAF67427.1"/>
    </source>
</evidence>
<dbReference type="Proteomes" id="UP000078046">
    <property type="component" value="Unassembled WGS sequence"/>
</dbReference>
<dbReference type="EMBL" id="LWCA01000663">
    <property type="protein sequence ID" value="OAF67427.1"/>
    <property type="molecule type" value="Genomic_DNA"/>
</dbReference>
<gene>
    <name evidence="10" type="ORF">A3Q56_04818</name>
</gene>
<dbReference type="Gene3D" id="3.40.50.1240">
    <property type="entry name" value="Phosphoglycerate mutase-like"/>
    <property type="match status" value="1"/>
</dbReference>
<feature type="transmembrane region" description="Helical" evidence="9">
    <location>
        <begin position="410"/>
        <end position="433"/>
    </location>
</feature>
<dbReference type="EC" id="5.4.2.11" evidence="3"/>
<dbReference type="NCBIfam" id="NF010713">
    <property type="entry name" value="PRK14115.1"/>
    <property type="match status" value="1"/>
</dbReference>
<feature type="binding site" evidence="7">
    <location>
        <begin position="88"/>
        <end position="91"/>
    </location>
    <ligand>
        <name>substrate</name>
    </ligand>
</feature>
<comment type="caution">
    <text evidence="10">The sequence shown here is derived from an EMBL/GenBank/DDBJ whole genome shotgun (WGS) entry which is preliminary data.</text>
</comment>
<dbReference type="HAMAP" id="MF_01039">
    <property type="entry name" value="PGAM_GpmA"/>
    <property type="match status" value="1"/>
</dbReference>
<feature type="binding site" evidence="7">
    <location>
        <begin position="115"/>
        <end position="116"/>
    </location>
    <ligand>
        <name>substrate</name>
    </ligand>
</feature>
<evidence type="ECO:0000256" key="7">
    <source>
        <dbReference type="PIRSR" id="PIRSR613078-2"/>
    </source>
</evidence>
<keyword evidence="9" id="KW-1133">Transmembrane helix</keyword>
<dbReference type="InterPro" id="IPR011701">
    <property type="entry name" value="MFS"/>
</dbReference>
<organism evidence="10 11">
    <name type="scientific">Intoshia linei</name>
    <dbReference type="NCBI Taxonomy" id="1819745"/>
    <lineage>
        <taxon>Eukaryota</taxon>
        <taxon>Metazoa</taxon>
        <taxon>Spiralia</taxon>
        <taxon>Lophotrochozoa</taxon>
        <taxon>Mesozoa</taxon>
        <taxon>Orthonectida</taxon>
        <taxon>Rhopaluridae</taxon>
        <taxon>Intoshia</taxon>
    </lineage>
</organism>
<keyword evidence="4" id="KW-0324">Glycolysis</keyword>
<keyword evidence="9" id="KW-0812">Transmembrane</keyword>
<reference evidence="10 11" key="1">
    <citation type="submission" date="2016-04" db="EMBL/GenBank/DDBJ databases">
        <title>The genome of Intoshia linei affirms orthonectids as highly simplified spiralians.</title>
        <authorList>
            <person name="Mikhailov K.V."/>
            <person name="Slusarev G.S."/>
            <person name="Nikitin M.A."/>
            <person name="Logacheva M.D."/>
            <person name="Penin A."/>
            <person name="Aleoshin V."/>
            <person name="Panchin Y.V."/>
        </authorList>
    </citation>
    <scope>NUCLEOTIDE SEQUENCE [LARGE SCALE GENOMIC DNA]</scope>
    <source>
        <strain evidence="10">Intl2013</strain>
        <tissue evidence="10">Whole animal</tissue>
    </source>
</reference>
<evidence type="ECO:0000256" key="6">
    <source>
        <dbReference type="PIRSR" id="PIRSR613078-1"/>
    </source>
</evidence>
<evidence type="ECO:0000256" key="9">
    <source>
        <dbReference type="SAM" id="Phobius"/>
    </source>
</evidence>
<dbReference type="SUPFAM" id="SSF103473">
    <property type="entry name" value="MFS general substrate transporter"/>
    <property type="match status" value="1"/>
</dbReference>
<dbReference type="CDD" id="cd07067">
    <property type="entry name" value="HP_PGM_like"/>
    <property type="match status" value="1"/>
</dbReference>
<keyword evidence="11" id="KW-1185">Reference proteome</keyword>
<evidence type="ECO:0000256" key="2">
    <source>
        <dbReference type="ARBA" id="ARBA00006717"/>
    </source>
</evidence>
<name>A0A177AZF7_9BILA</name>
<keyword evidence="9" id="KW-0472">Membrane</keyword>
<comment type="catalytic activity">
    <reaction evidence="1">
        <text>(2R)-2-phosphoglycerate = (2R)-3-phosphoglycerate</text>
        <dbReference type="Rhea" id="RHEA:15901"/>
        <dbReference type="ChEBI" id="CHEBI:58272"/>
        <dbReference type="ChEBI" id="CHEBI:58289"/>
        <dbReference type="EC" id="5.4.2.11"/>
    </reaction>
</comment>
<dbReference type="Pfam" id="PF00300">
    <property type="entry name" value="His_Phos_1"/>
    <property type="match status" value="2"/>
</dbReference>
<protein>
    <recommendedName>
        <fullName evidence="3">phosphoglycerate mutase (2,3-diphosphoglycerate-dependent)</fullName>
        <ecNumber evidence="3">5.4.2.11</ecNumber>
    </recommendedName>
</protein>